<comment type="caution">
    <text evidence="1">The sequence shown here is derived from an EMBL/GenBank/DDBJ whole genome shotgun (WGS) entry which is preliminary data.</text>
</comment>
<reference evidence="1 2" key="1">
    <citation type="submission" date="2020-01" db="EMBL/GenBank/DDBJ databases">
        <title>Genetics and antimicrobial susceptibilities of Nocardia species isolated from the soil; a comparison with species isolated from humans.</title>
        <authorList>
            <person name="Carrasco G."/>
            <person name="Monzon S."/>
            <person name="Sansegundo M."/>
            <person name="Garcia E."/>
            <person name="Garrido N."/>
            <person name="Medina M.J."/>
            <person name="Villalon P."/>
            <person name="Ramirez-Arocha A.C."/>
            <person name="Jimenez P."/>
            <person name="Cuesta I."/>
            <person name="Valdezate S."/>
        </authorList>
    </citation>
    <scope>NUCLEOTIDE SEQUENCE [LARGE SCALE GENOMIC DNA]</scope>
    <source>
        <strain evidence="1 2">CNM20110626</strain>
    </source>
</reference>
<dbReference type="Gene3D" id="2.110.10.10">
    <property type="entry name" value="Hemopexin-like domain"/>
    <property type="match status" value="1"/>
</dbReference>
<dbReference type="Pfam" id="PF00045">
    <property type="entry name" value="Hemopexin"/>
    <property type="match status" value="1"/>
</dbReference>
<dbReference type="RefSeq" id="WP_163843605.1">
    <property type="nucleotide sequence ID" value="NZ_JAAGVB010000011.1"/>
</dbReference>
<dbReference type="EMBL" id="JAAGVB010000011">
    <property type="protein sequence ID" value="NEW32738.1"/>
    <property type="molecule type" value="Genomic_DNA"/>
</dbReference>
<accession>A0A6P1CJY5</accession>
<sequence>MSPLLISLKRPIDDFQIPGTSSFEPFSAAADCGTKYPNCIFLFKGEEQYRLNVRTGQFESGPCPIGSELDCGEFPLVFATGIDASTWGGPSFPELTYFFKGDRYTRFNSRTGTFDEGPSPIAGHWRSADGNWFSRGCDSVLHGVGRFSSMLHIFKGGEYIRHDLTNGYKVVGPVPVNTVFSIPEPFADGFDYAFYGAGVHAEDIYFVRGSSAILYDSATETSSDVFDVSDRIIGMRAHLPAPVLFLVERYRLNMYAGETQRGAHVSTTNVEPRKKKTVKIVTESVETTSVQRDSSVLDSQDDATVKDLYGRIDTSRAKSEGSDKSSFDFRGSFEGEYSTAVASGEASADVSAQGGSESVRNAFSEAVHGAVGSQVTETSRRLKQTVVSDSEVVETTNRTVRIETEEINNSTDKMMVYEYFQQLEPWLTMLILDRVQLAFSSGSGEPETVDIGNMSELLGKALVAEARKEVEDYIVGELSNIADYNGNPRSILRSVSDNGGTRHLLDEQIRTDYPIQQPDGTVQEVSVSGIVKSATIQLKRQQSLIGRERV</sequence>
<dbReference type="InterPro" id="IPR036375">
    <property type="entry name" value="Hemopexin-like_dom_sf"/>
</dbReference>
<organism evidence="1 2">
    <name type="scientific">Nocardia cyriacigeorgica</name>
    <dbReference type="NCBI Taxonomy" id="135487"/>
    <lineage>
        <taxon>Bacteria</taxon>
        <taxon>Bacillati</taxon>
        <taxon>Actinomycetota</taxon>
        <taxon>Actinomycetes</taxon>
        <taxon>Mycobacteriales</taxon>
        <taxon>Nocardiaceae</taxon>
        <taxon>Nocardia</taxon>
    </lineage>
</organism>
<dbReference type="InterPro" id="IPR018487">
    <property type="entry name" value="Hemopexin-like_repeat"/>
</dbReference>
<proteinExistence type="predicted"/>
<name>A0A6P1CJY5_9NOCA</name>
<protein>
    <submittedName>
        <fullName evidence="1">Uncharacterized protein</fullName>
    </submittedName>
</protein>
<dbReference type="PROSITE" id="PS51642">
    <property type="entry name" value="HEMOPEXIN_2"/>
    <property type="match status" value="1"/>
</dbReference>
<dbReference type="AlphaFoldDB" id="A0A6P1CJY5"/>
<gene>
    <name evidence="1" type="ORF">GV791_09210</name>
</gene>
<evidence type="ECO:0000313" key="1">
    <source>
        <dbReference type="EMBL" id="NEW32738.1"/>
    </source>
</evidence>
<dbReference type="SUPFAM" id="SSF50923">
    <property type="entry name" value="Hemopexin-like domain"/>
    <property type="match status" value="1"/>
</dbReference>
<dbReference type="SMART" id="SM00120">
    <property type="entry name" value="HX"/>
    <property type="match status" value="3"/>
</dbReference>
<dbReference type="Proteomes" id="UP000471166">
    <property type="component" value="Unassembled WGS sequence"/>
</dbReference>
<evidence type="ECO:0000313" key="2">
    <source>
        <dbReference type="Proteomes" id="UP000471166"/>
    </source>
</evidence>